<name>A0LL19_SYNFM</name>
<protein>
    <submittedName>
        <fullName evidence="2">Uncharacterized protein</fullName>
    </submittedName>
</protein>
<dbReference type="OrthoDB" id="1454737at2"/>
<dbReference type="STRING" id="335543.Sfum_2441"/>
<dbReference type="InParanoid" id="A0LL19"/>
<sequence>MMKKESGSTKRQGPPKIESGHRQRSAYAESAQASERQYLGLCSTCNESARCTLVRDPQLPVLFCELFDCSPRIPPNPARPGPTAGPNHSQRSLGLCGNCDKRIDCKFEKSEGGVWQCEEYE</sequence>
<dbReference type="RefSeq" id="WP_011699289.1">
    <property type="nucleotide sequence ID" value="NC_008554.1"/>
</dbReference>
<accession>A0LL19</accession>
<gene>
    <name evidence="2" type="ordered locus">Sfum_2441</name>
</gene>
<dbReference type="eggNOG" id="ENOG502ZX0J">
    <property type="taxonomic scope" value="Bacteria"/>
</dbReference>
<evidence type="ECO:0000256" key="1">
    <source>
        <dbReference type="SAM" id="MobiDB-lite"/>
    </source>
</evidence>
<reference evidence="2 3" key="1">
    <citation type="submission" date="2006-10" db="EMBL/GenBank/DDBJ databases">
        <title>Complete sequence of Syntrophobacter fumaroxidans MPOB.</title>
        <authorList>
            <consortium name="US DOE Joint Genome Institute"/>
            <person name="Copeland A."/>
            <person name="Lucas S."/>
            <person name="Lapidus A."/>
            <person name="Barry K."/>
            <person name="Detter J.C."/>
            <person name="Glavina del Rio T."/>
            <person name="Hammon N."/>
            <person name="Israni S."/>
            <person name="Pitluck S."/>
            <person name="Goltsman E.G."/>
            <person name="Martinez M."/>
            <person name="Schmutz J."/>
            <person name="Larimer F."/>
            <person name="Land M."/>
            <person name="Hauser L."/>
            <person name="Kyrpides N."/>
            <person name="Kim E."/>
            <person name="Boone D.R."/>
            <person name="Brockman F."/>
            <person name="Culley D."/>
            <person name="Ferry J."/>
            <person name="Gunsalus R."/>
            <person name="McInerney M.J."/>
            <person name="Morrison M."/>
            <person name="Plugge C."/>
            <person name="Rohlin L."/>
            <person name="Scholten J."/>
            <person name="Sieber J."/>
            <person name="Stams A.J.M."/>
            <person name="Worm P."/>
            <person name="Henstra A.M."/>
            <person name="Richardson P."/>
        </authorList>
    </citation>
    <scope>NUCLEOTIDE SEQUENCE [LARGE SCALE GENOMIC DNA]</scope>
    <source>
        <strain evidence="3">DSM 10017 / MPOB</strain>
    </source>
</reference>
<dbReference type="AlphaFoldDB" id="A0LL19"/>
<proteinExistence type="predicted"/>
<evidence type="ECO:0000313" key="3">
    <source>
        <dbReference type="Proteomes" id="UP000001784"/>
    </source>
</evidence>
<keyword evidence="3" id="KW-1185">Reference proteome</keyword>
<dbReference type="KEGG" id="sfu:Sfum_2441"/>
<dbReference type="HOGENOM" id="CLU_2036889_0_0_7"/>
<organism evidence="2 3">
    <name type="scientific">Syntrophobacter fumaroxidans (strain DSM 10017 / MPOB)</name>
    <dbReference type="NCBI Taxonomy" id="335543"/>
    <lineage>
        <taxon>Bacteria</taxon>
        <taxon>Pseudomonadati</taxon>
        <taxon>Thermodesulfobacteriota</taxon>
        <taxon>Syntrophobacteria</taxon>
        <taxon>Syntrophobacterales</taxon>
        <taxon>Syntrophobacteraceae</taxon>
        <taxon>Syntrophobacter</taxon>
    </lineage>
</organism>
<dbReference type="Proteomes" id="UP000001784">
    <property type="component" value="Chromosome"/>
</dbReference>
<feature type="region of interest" description="Disordered" evidence="1">
    <location>
        <begin position="1"/>
        <end position="31"/>
    </location>
</feature>
<dbReference type="EMBL" id="CP000478">
    <property type="protein sequence ID" value="ABK18121.1"/>
    <property type="molecule type" value="Genomic_DNA"/>
</dbReference>
<evidence type="ECO:0000313" key="2">
    <source>
        <dbReference type="EMBL" id="ABK18121.1"/>
    </source>
</evidence>